<dbReference type="EMBL" id="JAENRR010000002">
    <property type="protein sequence ID" value="MBK3515939.1"/>
    <property type="molecule type" value="Genomic_DNA"/>
</dbReference>
<name>A0ABS1HE72_9BACT</name>
<keyword evidence="2" id="KW-1185">Reference proteome</keyword>
<organism evidence="1 2">
    <name type="scientific">Carboxylicivirga marina</name>
    <dbReference type="NCBI Taxonomy" id="2800988"/>
    <lineage>
        <taxon>Bacteria</taxon>
        <taxon>Pseudomonadati</taxon>
        <taxon>Bacteroidota</taxon>
        <taxon>Bacteroidia</taxon>
        <taxon>Marinilabiliales</taxon>
        <taxon>Marinilabiliaceae</taxon>
        <taxon>Carboxylicivirga</taxon>
    </lineage>
</organism>
<evidence type="ECO:0000313" key="2">
    <source>
        <dbReference type="Proteomes" id="UP000605676"/>
    </source>
</evidence>
<protein>
    <submittedName>
        <fullName evidence="1">Uncharacterized protein</fullName>
    </submittedName>
</protein>
<accession>A0ABS1HE72</accession>
<reference evidence="1 2" key="1">
    <citation type="submission" date="2021-01" db="EMBL/GenBank/DDBJ databases">
        <title>Carboxyliciviraga sp.nov., isolated from coastal sediments.</title>
        <authorList>
            <person name="Lu D."/>
            <person name="Zhang T."/>
        </authorList>
    </citation>
    <scope>NUCLEOTIDE SEQUENCE [LARGE SCALE GENOMIC DNA]</scope>
    <source>
        <strain evidence="1 2">N1Y132</strain>
    </source>
</reference>
<proteinExistence type="predicted"/>
<gene>
    <name evidence="1" type="ORF">JIV24_01215</name>
</gene>
<dbReference type="RefSeq" id="WP_200463171.1">
    <property type="nucleotide sequence ID" value="NZ_JAENRR010000002.1"/>
</dbReference>
<comment type="caution">
    <text evidence="1">The sequence shown here is derived from an EMBL/GenBank/DDBJ whole genome shotgun (WGS) entry which is preliminary data.</text>
</comment>
<sequence>MKGGNFMIKGGFLLISGLFDELEKEEQIHIETIDDIYKYSDKLIDTVLRHMN</sequence>
<dbReference type="Proteomes" id="UP000605676">
    <property type="component" value="Unassembled WGS sequence"/>
</dbReference>
<evidence type="ECO:0000313" key="1">
    <source>
        <dbReference type="EMBL" id="MBK3515939.1"/>
    </source>
</evidence>